<protein>
    <submittedName>
        <fullName evidence="1">Uncharacterized protein</fullName>
    </submittedName>
</protein>
<evidence type="ECO:0000313" key="2">
    <source>
        <dbReference type="Proteomes" id="UP000639772"/>
    </source>
</evidence>
<dbReference type="EMBL" id="JADCNM010000004">
    <property type="protein sequence ID" value="KAG0486230.1"/>
    <property type="molecule type" value="Genomic_DNA"/>
</dbReference>
<proteinExistence type="predicted"/>
<reference evidence="1 2" key="1">
    <citation type="journal article" date="2020" name="Nat. Food">
        <title>A phased Vanilla planifolia genome enables genetic improvement of flavour and production.</title>
        <authorList>
            <person name="Hasing T."/>
            <person name="Tang H."/>
            <person name="Brym M."/>
            <person name="Khazi F."/>
            <person name="Huang T."/>
            <person name="Chambers A.H."/>
        </authorList>
    </citation>
    <scope>NUCLEOTIDE SEQUENCE [LARGE SCALE GENOMIC DNA]</scope>
    <source>
        <tissue evidence="1">Leaf</tissue>
    </source>
</reference>
<comment type="caution">
    <text evidence="1">The sequence shown here is derived from an EMBL/GenBank/DDBJ whole genome shotgun (WGS) entry which is preliminary data.</text>
</comment>
<name>A0A835R636_VANPL</name>
<evidence type="ECO:0000313" key="1">
    <source>
        <dbReference type="EMBL" id="KAG0486230.1"/>
    </source>
</evidence>
<accession>A0A835R636</accession>
<dbReference type="AlphaFoldDB" id="A0A835R636"/>
<dbReference type="Proteomes" id="UP000639772">
    <property type="component" value="Unassembled WGS sequence"/>
</dbReference>
<organism evidence="1 2">
    <name type="scientific">Vanilla planifolia</name>
    <name type="common">Vanilla</name>
    <dbReference type="NCBI Taxonomy" id="51239"/>
    <lineage>
        <taxon>Eukaryota</taxon>
        <taxon>Viridiplantae</taxon>
        <taxon>Streptophyta</taxon>
        <taxon>Embryophyta</taxon>
        <taxon>Tracheophyta</taxon>
        <taxon>Spermatophyta</taxon>
        <taxon>Magnoliopsida</taxon>
        <taxon>Liliopsida</taxon>
        <taxon>Asparagales</taxon>
        <taxon>Orchidaceae</taxon>
        <taxon>Vanilloideae</taxon>
        <taxon>Vanilleae</taxon>
        <taxon>Vanilla</taxon>
    </lineage>
</organism>
<gene>
    <name evidence="1" type="ORF">HPP92_008325</name>
</gene>
<sequence>MSVILSGWVGRRPTWDGSESRRPWVNSSKYWRHEDVNCHKQQNLCSSSLHRVLFLPTFVFQKRLSEPLKDLDRAAPATPLDLHGEHYIISNLISSPNLASSREHYIVGYPNSSQQFGIQLVADAASKSSVERVTWLSADSALLPT</sequence>